<dbReference type="GO" id="GO:0005634">
    <property type="term" value="C:nucleus"/>
    <property type="evidence" value="ECO:0007669"/>
    <property type="project" value="TreeGrafter"/>
</dbReference>
<feature type="region of interest" description="Disordered" evidence="2">
    <location>
        <begin position="1"/>
        <end position="47"/>
    </location>
</feature>
<dbReference type="GO" id="GO:0003700">
    <property type="term" value="F:DNA-binding transcription factor activity"/>
    <property type="evidence" value="ECO:0007669"/>
    <property type="project" value="TreeGrafter"/>
</dbReference>
<protein>
    <recommendedName>
        <fullName evidence="3">C2H2-type domain-containing protein</fullName>
    </recommendedName>
</protein>
<evidence type="ECO:0000259" key="3">
    <source>
        <dbReference type="PROSITE" id="PS50157"/>
    </source>
</evidence>
<feature type="domain" description="C2H2-type" evidence="3">
    <location>
        <begin position="53"/>
        <end position="80"/>
    </location>
</feature>
<accession>A0AAW1H5E6</accession>
<dbReference type="InterPro" id="IPR036236">
    <property type="entry name" value="Znf_C2H2_sf"/>
</dbReference>
<dbReference type="GO" id="GO:0008270">
    <property type="term" value="F:zinc ion binding"/>
    <property type="evidence" value="ECO:0007669"/>
    <property type="project" value="UniProtKB-KW"/>
</dbReference>
<dbReference type="InterPro" id="IPR013087">
    <property type="entry name" value="Znf_C2H2_type"/>
</dbReference>
<dbReference type="PANTHER" id="PTHR46353">
    <property type="entry name" value="ZINC FINGER PROTEIN 5"/>
    <property type="match status" value="1"/>
</dbReference>
<sequence>MEDFRIHYNYNSNSSSNNNHSNNNNNNNNDNNNNRNNNNNNNKKPKQLPFKLFPCRFCGRKFLNSQALGGHQNAHKKEREEAKHYKQEMSMMMMANYGPPFVSSCAIIEPHGLTQSQPMPGSSSSTHYGYWPGTYHVDEGAYTYHAPSSRIINSQVESVYNNINNNVVVEEQNEQRGFELELPDLNLDLRL</sequence>
<evidence type="ECO:0000256" key="2">
    <source>
        <dbReference type="SAM" id="MobiDB-lite"/>
    </source>
</evidence>
<keyword evidence="5" id="KW-1185">Reference proteome</keyword>
<dbReference type="EMBL" id="JBDFQZ010000013">
    <property type="protein sequence ID" value="KAK9670377.1"/>
    <property type="molecule type" value="Genomic_DNA"/>
</dbReference>
<feature type="compositionally biased region" description="Low complexity" evidence="2">
    <location>
        <begin position="9"/>
        <end position="47"/>
    </location>
</feature>
<dbReference type="GO" id="GO:0009736">
    <property type="term" value="P:cytokinin-activated signaling pathway"/>
    <property type="evidence" value="ECO:0007669"/>
    <property type="project" value="TreeGrafter"/>
</dbReference>
<keyword evidence="1" id="KW-0863">Zinc-finger</keyword>
<dbReference type="PANTHER" id="PTHR46353:SF21">
    <property type="entry name" value="C2H2-TYPE DOMAIN-CONTAINING PROTEIN"/>
    <property type="match status" value="1"/>
</dbReference>
<dbReference type="PROSITE" id="PS00028">
    <property type="entry name" value="ZINC_FINGER_C2H2_1"/>
    <property type="match status" value="1"/>
</dbReference>
<organism evidence="4 5">
    <name type="scientific">Saponaria officinalis</name>
    <name type="common">Common soapwort</name>
    <name type="synonym">Lychnis saponaria</name>
    <dbReference type="NCBI Taxonomy" id="3572"/>
    <lineage>
        <taxon>Eukaryota</taxon>
        <taxon>Viridiplantae</taxon>
        <taxon>Streptophyta</taxon>
        <taxon>Embryophyta</taxon>
        <taxon>Tracheophyta</taxon>
        <taxon>Spermatophyta</taxon>
        <taxon>Magnoliopsida</taxon>
        <taxon>eudicotyledons</taxon>
        <taxon>Gunneridae</taxon>
        <taxon>Pentapetalae</taxon>
        <taxon>Caryophyllales</taxon>
        <taxon>Caryophyllaceae</taxon>
        <taxon>Caryophylleae</taxon>
        <taxon>Saponaria</taxon>
    </lineage>
</organism>
<dbReference type="SUPFAM" id="SSF57667">
    <property type="entry name" value="beta-beta-alpha zinc fingers"/>
    <property type="match status" value="1"/>
</dbReference>
<evidence type="ECO:0000313" key="4">
    <source>
        <dbReference type="EMBL" id="KAK9670377.1"/>
    </source>
</evidence>
<evidence type="ECO:0000256" key="1">
    <source>
        <dbReference type="PROSITE-ProRule" id="PRU00042"/>
    </source>
</evidence>
<keyword evidence="1" id="KW-0479">Metal-binding</keyword>
<evidence type="ECO:0000313" key="5">
    <source>
        <dbReference type="Proteomes" id="UP001443914"/>
    </source>
</evidence>
<gene>
    <name evidence="4" type="ORF">RND81_13G197400</name>
</gene>
<reference evidence="4" key="1">
    <citation type="submission" date="2024-03" db="EMBL/GenBank/DDBJ databases">
        <title>WGS assembly of Saponaria officinalis var. Norfolk2.</title>
        <authorList>
            <person name="Jenkins J."/>
            <person name="Shu S."/>
            <person name="Grimwood J."/>
            <person name="Barry K."/>
            <person name="Goodstein D."/>
            <person name="Schmutz J."/>
            <person name="Leebens-Mack J."/>
            <person name="Osbourn A."/>
        </authorList>
    </citation>
    <scope>NUCLEOTIDE SEQUENCE [LARGE SCALE GENOMIC DNA]</scope>
    <source>
        <strain evidence="4">JIC</strain>
    </source>
</reference>
<dbReference type="GO" id="GO:0010090">
    <property type="term" value="P:trichome morphogenesis"/>
    <property type="evidence" value="ECO:0007669"/>
    <property type="project" value="InterPro"/>
</dbReference>
<dbReference type="Gene3D" id="3.30.160.60">
    <property type="entry name" value="Classic Zinc Finger"/>
    <property type="match status" value="1"/>
</dbReference>
<dbReference type="GO" id="GO:0009740">
    <property type="term" value="P:gibberellic acid mediated signaling pathway"/>
    <property type="evidence" value="ECO:0007669"/>
    <property type="project" value="TreeGrafter"/>
</dbReference>
<keyword evidence="1" id="KW-0862">Zinc</keyword>
<comment type="caution">
    <text evidence="4">The sequence shown here is derived from an EMBL/GenBank/DDBJ whole genome shotgun (WGS) entry which is preliminary data.</text>
</comment>
<dbReference type="InterPro" id="IPR044299">
    <property type="entry name" value="GIS3/ZFP5/ZFP6"/>
</dbReference>
<proteinExistence type="predicted"/>
<dbReference type="GO" id="GO:0000976">
    <property type="term" value="F:transcription cis-regulatory region binding"/>
    <property type="evidence" value="ECO:0007669"/>
    <property type="project" value="TreeGrafter"/>
</dbReference>
<name>A0AAW1H5E6_SAPOF</name>
<dbReference type="PROSITE" id="PS50157">
    <property type="entry name" value="ZINC_FINGER_C2H2_2"/>
    <property type="match status" value="1"/>
</dbReference>
<dbReference type="AlphaFoldDB" id="A0AAW1H5E6"/>
<dbReference type="Proteomes" id="UP001443914">
    <property type="component" value="Unassembled WGS sequence"/>
</dbReference>